<accession>A0ABV4MQK1</accession>
<dbReference type="InterPro" id="IPR036397">
    <property type="entry name" value="RNaseH_sf"/>
</dbReference>
<dbReference type="Pfam" id="PF13358">
    <property type="entry name" value="DDE_3"/>
    <property type="match status" value="1"/>
</dbReference>
<sequence>MDSLNNIDFKKLASQQKSIQMKMRLLALAHFKEGQSRTQIAKYLKVSRTSVNKWVQTFLEEGLEGLQEKSRTGRPAFLTPKQREQLSQFIKSRASDSSGGRLTGSDIHRYIVKEFGKHYHPDSIYYLLNHMGFSWITSRSKHPSQSQQIQDDFKKIFKIETILKIPGHMGLEAVDVWFQDEARFGQQNTTTRLWAERGTRPRAVKQQQFEYAYLFGSVCPARGTGEAIVVPWVNKDIMIQHLAQISEVTEQGRHAVVIMDGAGWHTNDVAEQFSNLSIVKLPPYSPELNPIEQVWSWLRQHYLANQSFTNYNDIVEKICSAWNCFLESADRVAKMCQREWINLIS</sequence>
<dbReference type="EMBL" id="JBGOOS010000099">
    <property type="protein sequence ID" value="MEZ8211854.1"/>
    <property type="molecule type" value="Genomic_DNA"/>
</dbReference>
<dbReference type="InterPro" id="IPR009057">
    <property type="entry name" value="Homeodomain-like_sf"/>
</dbReference>
<gene>
    <name evidence="2" type="ORF">ACED39_24225</name>
</gene>
<keyword evidence="3" id="KW-1185">Reference proteome</keyword>
<dbReference type="Gene3D" id="3.30.420.10">
    <property type="entry name" value="Ribonuclease H-like superfamily/Ribonuclease H"/>
    <property type="match status" value="1"/>
</dbReference>
<feature type="domain" description="Tc1-like transposase DDE" evidence="1">
    <location>
        <begin position="175"/>
        <end position="313"/>
    </location>
</feature>
<dbReference type="InterPro" id="IPR036388">
    <property type="entry name" value="WH-like_DNA-bd_sf"/>
</dbReference>
<evidence type="ECO:0000313" key="3">
    <source>
        <dbReference type="Proteomes" id="UP001569151"/>
    </source>
</evidence>
<evidence type="ECO:0000259" key="1">
    <source>
        <dbReference type="Pfam" id="PF13358"/>
    </source>
</evidence>
<name>A0ABV4MQK1_9VIBR</name>
<reference evidence="2 3" key="1">
    <citation type="submission" date="2024-06" db="EMBL/GenBank/DDBJ databases">
        <authorList>
            <person name="Steensen K."/>
            <person name="Seneca J."/>
            <person name="Bartlau N."/>
            <person name="Yu A.X."/>
            <person name="Polz M.F."/>
        </authorList>
    </citation>
    <scope>NUCLEOTIDE SEQUENCE [LARGE SCALE GENOMIC DNA]</scope>
    <source>
        <strain evidence="2 3">1F146</strain>
    </source>
</reference>
<dbReference type="SUPFAM" id="SSF46689">
    <property type="entry name" value="Homeodomain-like"/>
    <property type="match status" value="1"/>
</dbReference>
<proteinExistence type="predicted"/>
<dbReference type="PANTHER" id="PTHR46564">
    <property type="entry name" value="TRANSPOSASE"/>
    <property type="match status" value="1"/>
</dbReference>
<dbReference type="PANTHER" id="PTHR46564:SF1">
    <property type="entry name" value="TRANSPOSASE"/>
    <property type="match status" value="1"/>
</dbReference>
<dbReference type="RefSeq" id="WP_371720638.1">
    <property type="nucleotide sequence ID" value="NZ_JBGOOF010000096.1"/>
</dbReference>
<dbReference type="NCBIfam" id="NF033545">
    <property type="entry name" value="transpos_IS630"/>
    <property type="match status" value="1"/>
</dbReference>
<organism evidence="2 3">
    <name type="scientific">Vibrio bivalvicida</name>
    <dbReference type="NCBI Taxonomy" id="1276888"/>
    <lineage>
        <taxon>Bacteria</taxon>
        <taxon>Pseudomonadati</taxon>
        <taxon>Pseudomonadota</taxon>
        <taxon>Gammaproteobacteria</taxon>
        <taxon>Vibrionales</taxon>
        <taxon>Vibrionaceae</taxon>
        <taxon>Vibrio</taxon>
        <taxon>Vibrio oreintalis group</taxon>
    </lineage>
</organism>
<dbReference type="InterPro" id="IPR047655">
    <property type="entry name" value="Transpos_IS630-like"/>
</dbReference>
<dbReference type="Gene3D" id="1.10.10.10">
    <property type="entry name" value="Winged helix-like DNA-binding domain superfamily/Winged helix DNA-binding domain"/>
    <property type="match status" value="1"/>
</dbReference>
<dbReference type="InterPro" id="IPR038717">
    <property type="entry name" value="Tc1-like_DDE_dom"/>
</dbReference>
<comment type="caution">
    <text evidence="2">The sequence shown here is derived from an EMBL/GenBank/DDBJ whole genome shotgun (WGS) entry which is preliminary data.</text>
</comment>
<dbReference type="Proteomes" id="UP001569151">
    <property type="component" value="Unassembled WGS sequence"/>
</dbReference>
<dbReference type="Pfam" id="PF13565">
    <property type="entry name" value="HTH_32"/>
    <property type="match status" value="1"/>
</dbReference>
<evidence type="ECO:0000313" key="2">
    <source>
        <dbReference type="EMBL" id="MEZ8211854.1"/>
    </source>
</evidence>
<protein>
    <submittedName>
        <fullName evidence="2">IS630 family transposase</fullName>
    </submittedName>
</protein>